<evidence type="ECO:0000313" key="11">
    <source>
        <dbReference type="Proteomes" id="UP000245124"/>
    </source>
</evidence>
<evidence type="ECO:0000259" key="8">
    <source>
        <dbReference type="Pfam" id="PF25944"/>
    </source>
</evidence>
<evidence type="ECO:0000256" key="2">
    <source>
        <dbReference type="ARBA" id="ARBA00009477"/>
    </source>
</evidence>
<name>A0A2R5FRB0_NOSCO</name>
<keyword evidence="3" id="KW-0813">Transport</keyword>
<dbReference type="Gene3D" id="2.40.30.170">
    <property type="match status" value="1"/>
</dbReference>
<dbReference type="PANTHER" id="PTHR30469:SF39">
    <property type="entry name" value="SLL0180 PROTEIN"/>
    <property type="match status" value="1"/>
</dbReference>
<gene>
    <name evidence="10" type="ORF">NIES4072_36970</name>
</gene>
<dbReference type="EMBL" id="BDUD01000001">
    <property type="protein sequence ID" value="GBG20028.1"/>
    <property type="molecule type" value="Genomic_DNA"/>
</dbReference>
<dbReference type="Gene3D" id="2.40.50.100">
    <property type="match status" value="1"/>
</dbReference>
<reference evidence="10 11" key="1">
    <citation type="submission" date="2017-06" db="EMBL/GenBank/DDBJ databases">
        <title>Genome sequencing of cyanobaciteial culture collection at National Institute for Environmental Studies (NIES).</title>
        <authorList>
            <person name="Hirose Y."/>
            <person name="Shimura Y."/>
            <person name="Fujisawa T."/>
            <person name="Nakamura Y."/>
            <person name="Kawachi M."/>
        </authorList>
    </citation>
    <scope>NUCLEOTIDE SEQUENCE [LARGE SCALE GENOMIC DNA]</scope>
    <source>
        <strain evidence="10 11">NIES-4072</strain>
    </source>
</reference>
<keyword evidence="6" id="KW-1133">Transmembrane helix</keyword>
<feature type="region of interest" description="Disordered" evidence="5">
    <location>
        <begin position="1"/>
        <end position="23"/>
    </location>
</feature>
<dbReference type="GO" id="GO:0015562">
    <property type="term" value="F:efflux transmembrane transporter activity"/>
    <property type="evidence" value="ECO:0007669"/>
    <property type="project" value="TreeGrafter"/>
</dbReference>
<proteinExistence type="inferred from homology"/>
<evidence type="ECO:0000256" key="1">
    <source>
        <dbReference type="ARBA" id="ARBA00004236"/>
    </source>
</evidence>
<dbReference type="GO" id="GO:1990281">
    <property type="term" value="C:efflux pump complex"/>
    <property type="evidence" value="ECO:0007669"/>
    <property type="project" value="TreeGrafter"/>
</dbReference>
<dbReference type="InterPro" id="IPR006143">
    <property type="entry name" value="RND_pump_MFP"/>
</dbReference>
<dbReference type="PANTHER" id="PTHR30469">
    <property type="entry name" value="MULTIDRUG RESISTANCE PROTEIN MDTA"/>
    <property type="match status" value="1"/>
</dbReference>
<accession>A0A2R5FRB0</accession>
<keyword evidence="6" id="KW-0812">Transmembrane</keyword>
<dbReference type="Proteomes" id="UP000245124">
    <property type="component" value="Unassembled WGS sequence"/>
</dbReference>
<keyword evidence="11" id="KW-1185">Reference proteome</keyword>
<dbReference type="NCBIfam" id="TIGR01730">
    <property type="entry name" value="RND_mfp"/>
    <property type="match status" value="1"/>
</dbReference>
<evidence type="ECO:0000256" key="5">
    <source>
        <dbReference type="SAM" id="MobiDB-lite"/>
    </source>
</evidence>
<evidence type="ECO:0000313" key="10">
    <source>
        <dbReference type="EMBL" id="GBG20028.1"/>
    </source>
</evidence>
<keyword evidence="4" id="KW-0175">Coiled coil</keyword>
<dbReference type="Pfam" id="PF25944">
    <property type="entry name" value="Beta-barrel_RND"/>
    <property type="match status" value="1"/>
</dbReference>
<feature type="coiled-coil region" evidence="4">
    <location>
        <begin position="199"/>
        <end position="233"/>
    </location>
</feature>
<dbReference type="OrthoDB" id="5379451at2"/>
<dbReference type="RefSeq" id="WP_109009743.1">
    <property type="nucleotide sequence ID" value="NZ_BDUD01000001.1"/>
</dbReference>
<evidence type="ECO:0000256" key="4">
    <source>
        <dbReference type="SAM" id="Coils"/>
    </source>
</evidence>
<evidence type="ECO:0000259" key="9">
    <source>
        <dbReference type="Pfam" id="PF25967"/>
    </source>
</evidence>
<comment type="similarity">
    <text evidence="2">Belongs to the membrane fusion protein (MFP) (TC 8.A.1) family.</text>
</comment>
<comment type="subcellular location">
    <subcellularLocation>
        <location evidence="1">Cell membrane</location>
    </subcellularLocation>
</comment>
<comment type="caution">
    <text evidence="10">The sequence shown here is derived from an EMBL/GenBank/DDBJ whole genome shotgun (WGS) entry which is preliminary data.</text>
</comment>
<evidence type="ECO:0000256" key="3">
    <source>
        <dbReference type="ARBA" id="ARBA00022448"/>
    </source>
</evidence>
<dbReference type="Pfam" id="PF25967">
    <property type="entry name" value="RND-MFP_C"/>
    <property type="match status" value="1"/>
</dbReference>
<dbReference type="AlphaFoldDB" id="A0A2R5FRB0"/>
<feature type="transmembrane region" description="Helical" evidence="6">
    <location>
        <begin position="28"/>
        <end position="46"/>
    </location>
</feature>
<protein>
    <submittedName>
        <fullName evidence="10">RND family efflux transporter MFP subunit</fullName>
    </submittedName>
</protein>
<evidence type="ECO:0000259" key="7">
    <source>
        <dbReference type="Pfam" id="PF25917"/>
    </source>
</evidence>
<feature type="domain" description="Multidrug resistance protein MdtA-like barrel-sandwich hybrid" evidence="7">
    <location>
        <begin position="93"/>
        <end position="274"/>
    </location>
</feature>
<dbReference type="InterPro" id="IPR058627">
    <property type="entry name" value="MdtA-like_C"/>
</dbReference>
<dbReference type="Pfam" id="PF25917">
    <property type="entry name" value="BSH_RND"/>
    <property type="match status" value="1"/>
</dbReference>
<sequence>MTSPEPQTDFEEKAPQTSFEPPSGKRRWLWVLAALLLLGGGAALLWRPQNSAPSTAPSTTNAQPQGVRVKISTVQSGIIEESSDFIASLKSQRSVTLQPRIQGQVTQIFVKPGDPVVQGAAILQVDPTSQASANGSNAVPQGFLVQLENARATLKSLEAQRPSYVANVQFYQQNYEKFVTLAQEGAVSRQTRNQFGDRLANAKANLDVIDSRIQAQRANILQAEKTLQQANINIPNQQGNLQSDKITAPFSGTVGKIAVKVGAKVNTSTQLVNIAQNRPLEVNISVPLQQGPQLRKGMPVEVMNTQGQKLGRSRVFFIAPTASNETQGILIKALFDNPNGQLHADQLVRARVFWNQRPGILIPTTAMTRIGGDTFVYVVETETSPQGVSQQVARQKRVKLGEIKDNNYQVIEGLQPEDKVIISGLLNLRDGVAIVPET</sequence>
<dbReference type="Gene3D" id="1.10.287.470">
    <property type="entry name" value="Helix hairpin bin"/>
    <property type="match status" value="1"/>
</dbReference>
<feature type="domain" description="Multidrug resistance protein MdtA-like C-terminal permuted SH3" evidence="9">
    <location>
        <begin position="360"/>
        <end position="425"/>
    </location>
</feature>
<dbReference type="InterPro" id="IPR058626">
    <property type="entry name" value="MdtA-like_b-barrel"/>
</dbReference>
<keyword evidence="6" id="KW-0472">Membrane</keyword>
<dbReference type="InterPro" id="IPR058625">
    <property type="entry name" value="MdtA-like_BSH"/>
</dbReference>
<evidence type="ECO:0000256" key="6">
    <source>
        <dbReference type="SAM" id="Phobius"/>
    </source>
</evidence>
<dbReference type="SUPFAM" id="SSF111369">
    <property type="entry name" value="HlyD-like secretion proteins"/>
    <property type="match status" value="1"/>
</dbReference>
<organism evidence="10 11">
    <name type="scientific">Nostoc commune NIES-4072</name>
    <dbReference type="NCBI Taxonomy" id="2005467"/>
    <lineage>
        <taxon>Bacteria</taxon>
        <taxon>Bacillati</taxon>
        <taxon>Cyanobacteriota</taxon>
        <taxon>Cyanophyceae</taxon>
        <taxon>Nostocales</taxon>
        <taxon>Nostocaceae</taxon>
        <taxon>Nostoc</taxon>
    </lineage>
</organism>
<feature type="domain" description="Multidrug resistance protein MdtA-like beta-barrel" evidence="8">
    <location>
        <begin position="295"/>
        <end position="352"/>
    </location>
</feature>
<dbReference type="Gene3D" id="2.40.420.20">
    <property type="match status" value="1"/>
</dbReference>